<dbReference type="InterPro" id="IPR036390">
    <property type="entry name" value="WH_DNA-bd_sf"/>
</dbReference>
<evidence type="ECO:0000313" key="3">
    <source>
        <dbReference type="EMBL" id="SKC34208.1"/>
    </source>
</evidence>
<accession>A0A1T5I516</accession>
<reference evidence="3 4" key="1">
    <citation type="submission" date="2017-02" db="EMBL/GenBank/DDBJ databases">
        <authorList>
            <person name="Peterson S.W."/>
        </authorList>
    </citation>
    <scope>NUCLEOTIDE SEQUENCE [LARGE SCALE GENOMIC DNA]</scope>
    <source>
        <strain evidence="4">type strain: NCCB 100098</strain>
    </source>
</reference>
<dbReference type="Proteomes" id="UP000189966">
    <property type="component" value="Unassembled WGS sequence"/>
</dbReference>
<dbReference type="InterPro" id="IPR000525">
    <property type="entry name" value="Initiator_Rep_WH1"/>
</dbReference>
<dbReference type="InterPro" id="IPR036388">
    <property type="entry name" value="WH-like_DNA-bd_sf"/>
</dbReference>
<feature type="domain" description="Initiator Rep protein WH1" evidence="2">
    <location>
        <begin position="33"/>
        <end position="179"/>
    </location>
</feature>
<dbReference type="AlphaFoldDB" id="A0A1T5I516"/>
<dbReference type="Gene3D" id="1.10.10.10">
    <property type="entry name" value="Winged helix-like DNA-binding domain superfamily/Winged helix DNA-binding domain"/>
    <property type="match status" value="2"/>
</dbReference>
<name>A0A1T5I516_9GAMM</name>
<evidence type="ECO:0000256" key="1">
    <source>
        <dbReference type="ARBA" id="ARBA00038283"/>
    </source>
</evidence>
<organism evidence="3 4">
    <name type="scientific">Photobacterium piscicola</name>
    <dbReference type="NCBI Taxonomy" id="1378299"/>
    <lineage>
        <taxon>Bacteria</taxon>
        <taxon>Pseudomonadati</taxon>
        <taxon>Pseudomonadota</taxon>
        <taxon>Gammaproteobacteria</taxon>
        <taxon>Vibrionales</taxon>
        <taxon>Vibrionaceae</taxon>
        <taxon>Photobacterium</taxon>
    </lineage>
</organism>
<dbReference type="Pfam" id="PF01051">
    <property type="entry name" value="Rep3_N"/>
    <property type="match status" value="1"/>
</dbReference>
<dbReference type="GO" id="GO:0006270">
    <property type="term" value="P:DNA replication initiation"/>
    <property type="evidence" value="ECO:0007669"/>
    <property type="project" value="InterPro"/>
</dbReference>
<gene>
    <name evidence="3" type="ORF">CZ809_03820</name>
</gene>
<evidence type="ECO:0000313" key="4">
    <source>
        <dbReference type="Proteomes" id="UP000189966"/>
    </source>
</evidence>
<dbReference type="GO" id="GO:0003887">
    <property type="term" value="F:DNA-directed DNA polymerase activity"/>
    <property type="evidence" value="ECO:0007669"/>
    <property type="project" value="InterPro"/>
</dbReference>
<evidence type="ECO:0000259" key="2">
    <source>
        <dbReference type="Pfam" id="PF01051"/>
    </source>
</evidence>
<dbReference type="SUPFAM" id="SSF46785">
    <property type="entry name" value="Winged helix' DNA-binding domain"/>
    <property type="match status" value="2"/>
</dbReference>
<sequence>MSYLASSCNLWTEPVSTEEYYYPAVSDNLPKHIKKGHQLVFSRQDLSAREADLFALMIAQMKSNDWDHSTPHYAFTSNQLSDWLGVDTKHIGSNLSPVANRLASRKIGIKRENTKGDIEFDYRPLFKHIAYKNGVLTMVPNDMLKSEYIEYNHGFALINTRNFFDVKKEYSKRLYELLSRFKSKGYEMHAQSLQELKGVFGLLDEAGKIKKDKSSFKNNSVFMKRCIRQSITDLSEHPQIKKELLFIDSDKGDFGFELIKKGRTITGIRFLFRWLKLGTVDELNQHDAIKTIKELELKRLQDNVKLSDGELETLAIAYHYVGKDDKATKIEETLAKRHFTPVPDTEPTDDIDAFLDKIDTLSEVSGNPEY</sequence>
<comment type="similarity">
    <text evidence="1">Belongs to the initiator RepB protein family.</text>
</comment>
<dbReference type="EMBL" id="FUZI01000014">
    <property type="protein sequence ID" value="SKC34208.1"/>
    <property type="molecule type" value="Genomic_DNA"/>
</dbReference>
<dbReference type="Pfam" id="PF21205">
    <property type="entry name" value="Rep3_C"/>
    <property type="match status" value="1"/>
</dbReference>
<protein>
    <submittedName>
        <fullName evidence="3">Initiator Replication protein</fullName>
    </submittedName>
</protein>
<proteinExistence type="inferred from homology"/>